<accession>A0AAW0SCV1</accession>
<dbReference type="InterPro" id="IPR043504">
    <property type="entry name" value="Peptidase_S1_PA_chymotrypsin"/>
</dbReference>
<evidence type="ECO:0000256" key="9">
    <source>
        <dbReference type="ARBA" id="ARBA00024195"/>
    </source>
</evidence>
<dbReference type="GO" id="GO:0006508">
    <property type="term" value="P:proteolysis"/>
    <property type="evidence" value="ECO:0007669"/>
    <property type="project" value="UniProtKB-KW"/>
</dbReference>
<keyword evidence="4" id="KW-0732">Signal</keyword>
<evidence type="ECO:0000256" key="2">
    <source>
        <dbReference type="ARBA" id="ARBA00022525"/>
    </source>
</evidence>
<protein>
    <recommendedName>
        <fullName evidence="10">Peptidase S1 domain-containing protein</fullName>
    </recommendedName>
</protein>
<comment type="similarity">
    <text evidence="9">Belongs to the peptidase S1 family. CLIP subfamily.</text>
</comment>
<keyword evidence="3" id="KW-0645">Protease</keyword>
<dbReference type="PANTHER" id="PTHR24264">
    <property type="entry name" value="TRYPSIN-RELATED"/>
    <property type="match status" value="1"/>
</dbReference>
<dbReference type="InterPro" id="IPR001254">
    <property type="entry name" value="Trypsin_dom"/>
</dbReference>
<dbReference type="SMART" id="SM00020">
    <property type="entry name" value="Tryp_SPc"/>
    <property type="match status" value="1"/>
</dbReference>
<keyword evidence="2" id="KW-0964">Secreted</keyword>
<evidence type="ECO:0000256" key="3">
    <source>
        <dbReference type="ARBA" id="ARBA00022670"/>
    </source>
</evidence>
<evidence type="ECO:0000256" key="1">
    <source>
        <dbReference type="ARBA" id="ARBA00004613"/>
    </source>
</evidence>
<dbReference type="Proteomes" id="UP001487740">
    <property type="component" value="Unassembled WGS sequence"/>
</dbReference>
<reference evidence="11 12" key="1">
    <citation type="submission" date="2023-03" db="EMBL/GenBank/DDBJ databases">
        <title>High-quality genome of Scylla paramamosain provides insights in environmental adaptation.</title>
        <authorList>
            <person name="Zhang L."/>
        </authorList>
    </citation>
    <scope>NUCLEOTIDE SEQUENCE [LARGE SCALE GENOMIC DNA]</scope>
    <source>
        <strain evidence="11">LZ_2023a</strain>
        <tissue evidence="11">Muscle</tissue>
    </source>
</reference>
<dbReference type="CDD" id="cd00190">
    <property type="entry name" value="Tryp_SPc"/>
    <property type="match status" value="1"/>
</dbReference>
<evidence type="ECO:0000256" key="7">
    <source>
        <dbReference type="ARBA" id="ARBA00023157"/>
    </source>
</evidence>
<keyword evidence="6" id="KW-0720">Serine protease</keyword>
<evidence type="ECO:0000313" key="12">
    <source>
        <dbReference type="Proteomes" id="UP001487740"/>
    </source>
</evidence>
<dbReference type="InterPro" id="IPR009003">
    <property type="entry name" value="Peptidase_S1_PA"/>
</dbReference>
<evidence type="ECO:0000313" key="11">
    <source>
        <dbReference type="EMBL" id="KAK8372824.1"/>
    </source>
</evidence>
<dbReference type="Gene3D" id="2.40.10.10">
    <property type="entry name" value="Trypsin-like serine proteases"/>
    <property type="match status" value="2"/>
</dbReference>
<evidence type="ECO:0000256" key="5">
    <source>
        <dbReference type="ARBA" id="ARBA00022801"/>
    </source>
</evidence>
<evidence type="ECO:0000256" key="4">
    <source>
        <dbReference type="ARBA" id="ARBA00022729"/>
    </source>
</evidence>
<comment type="caution">
    <text evidence="11">The sequence shown here is derived from an EMBL/GenBank/DDBJ whole genome shotgun (WGS) entry which is preliminary data.</text>
</comment>
<sequence>MGHVGFKEAKPHAWSWMALVGRREGDNNKWFCGGALINEQWVLTALHCLFESPDVVRLGEHDYQDTNDGAPHQDFDVAETVMYPGYANPEGYHDLALLRLSSRVHIQKFFIPVCLPWGVEREVDITGQTATLTGGPPTTFLQQVKVTVFTSDKCDTSYSILPKYNTSWPQGIGEETLCAGDVEGGKDACQGDSGGPLVTKDVGGSFVLAGIVVQGNGCGNKDFPGLYANMRYPPYLVWIKNVAF</sequence>
<dbReference type="SUPFAM" id="SSF50494">
    <property type="entry name" value="Trypsin-like serine proteases"/>
    <property type="match status" value="1"/>
</dbReference>
<dbReference type="InterPro" id="IPR050127">
    <property type="entry name" value="Serine_Proteases_S1"/>
</dbReference>
<dbReference type="InterPro" id="IPR033116">
    <property type="entry name" value="TRYPSIN_SER"/>
</dbReference>
<dbReference type="EMBL" id="JARAKH010001549">
    <property type="protein sequence ID" value="KAK8372824.1"/>
    <property type="molecule type" value="Genomic_DNA"/>
</dbReference>
<dbReference type="Pfam" id="PF00089">
    <property type="entry name" value="Trypsin"/>
    <property type="match status" value="1"/>
</dbReference>
<dbReference type="GO" id="GO:0004252">
    <property type="term" value="F:serine-type endopeptidase activity"/>
    <property type="evidence" value="ECO:0007669"/>
    <property type="project" value="InterPro"/>
</dbReference>
<dbReference type="PROSITE" id="PS00135">
    <property type="entry name" value="TRYPSIN_SER"/>
    <property type="match status" value="1"/>
</dbReference>
<keyword evidence="7" id="KW-1015">Disulfide bond</keyword>
<keyword evidence="8" id="KW-0325">Glycoprotein</keyword>
<proteinExistence type="inferred from homology"/>
<dbReference type="GO" id="GO:0005615">
    <property type="term" value="C:extracellular space"/>
    <property type="evidence" value="ECO:0007669"/>
    <property type="project" value="TreeGrafter"/>
</dbReference>
<evidence type="ECO:0000256" key="8">
    <source>
        <dbReference type="ARBA" id="ARBA00023180"/>
    </source>
</evidence>
<gene>
    <name evidence="11" type="ORF">O3P69_011819</name>
</gene>
<comment type="subcellular location">
    <subcellularLocation>
        <location evidence="1">Secreted</location>
    </subcellularLocation>
</comment>
<evidence type="ECO:0000256" key="6">
    <source>
        <dbReference type="ARBA" id="ARBA00022825"/>
    </source>
</evidence>
<dbReference type="AlphaFoldDB" id="A0AAW0SCV1"/>
<keyword evidence="5" id="KW-0378">Hydrolase</keyword>
<feature type="domain" description="Peptidase S1" evidence="10">
    <location>
        <begin position="1"/>
        <end position="244"/>
    </location>
</feature>
<dbReference type="PRINTS" id="PR00722">
    <property type="entry name" value="CHYMOTRYPSIN"/>
</dbReference>
<organism evidence="11 12">
    <name type="scientific">Scylla paramamosain</name>
    <name type="common">Mud crab</name>
    <dbReference type="NCBI Taxonomy" id="85552"/>
    <lineage>
        <taxon>Eukaryota</taxon>
        <taxon>Metazoa</taxon>
        <taxon>Ecdysozoa</taxon>
        <taxon>Arthropoda</taxon>
        <taxon>Crustacea</taxon>
        <taxon>Multicrustacea</taxon>
        <taxon>Malacostraca</taxon>
        <taxon>Eumalacostraca</taxon>
        <taxon>Eucarida</taxon>
        <taxon>Decapoda</taxon>
        <taxon>Pleocyemata</taxon>
        <taxon>Brachyura</taxon>
        <taxon>Eubrachyura</taxon>
        <taxon>Portunoidea</taxon>
        <taxon>Portunidae</taxon>
        <taxon>Portuninae</taxon>
        <taxon>Scylla</taxon>
    </lineage>
</organism>
<dbReference type="FunFam" id="2.40.10.10:FF:000028">
    <property type="entry name" value="Serine protease easter"/>
    <property type="match status" value="1"/>
</dbReference>
<name>A0AAW0SCV1_SCYPA</name>
<evidence type="ECO:0000259" key="10">
    <source>
        <dbReference type="PROSITE" id="PS50240"/>
    </source>
</evidence>
<dbReference type="FunFam" id="2.40.10.10:FF:000002">
    <property type="entry name" value="Transmembrane protease serine"/>
    <property type="match status" value="1"/>
</dbReference>
<keyword evidence="12" id="KW-1185">Reference proteome</keyword>
<dbReference type="PROSITE" id="PS50240">
    <property type="entry name" value="TRYPSIN_DOM"/>
    <property type="match status" value="1"/>
</dbReference>
<dbReference type="InterPro" id="IPR001314">
    <property type="entry name" value="Peptidase_S1A"/>
</dbReference>
<dbReference type="PANTHER" id="PTHR24264:SF65">
    <property type="entry name" value="SRCR DOMAIN-CONTAINING PROTEIN"/>
    <property type="match status" value="1"/>
</dbReference>